<evidence type="ECO:0000313" key="2">
    <source>
        <dbReference type="Proteomes" id="UP000027222"/>
    </source>
</evidence>
<dbReference type="STRING" id="685588.A0A067SEG6"/>
<accession>A0A067SEG6</accession>
<dbReference type="Gene3D" id="3.80.10.10">
    <property type="entry name" value="Ribonuclease Inhibitor"/>
    <property type="match status" value="1"/>
</dbReference>
<sequence length="374" mass="41893">MLSVFRHSIAHFKGLHFVYLDSLDIDEHLLTSLSGLPLLQKADFAEPTFTCRGINTLLDLEKLCIRYGGTRSSSTLPLEVFSNKQLTVLNLHSFRDASSCLAHLTRQGESENLRVLSIDLNVDTIPVLFEFLATCPRLTSLQISDITDDVLDTYPSFSLPPSALPRLCAYLGPGTLASIIVPNRPVQSVTIIWEEWDNDVWEKRGIPVLHQLSKTSRPMYTLSLPLLTPRQDIFVKITERFPDLVILNIFLDDRSPPVDEDTRSLDQLSAITVGKDGIPTSSPALLKGLVERLCLDKLPLPPLIESLAILDNSSEVVEPARTCISSLEQHRALVGLSKHYRRLSTVCFGKRPIYWTKNRSGEWITGDQAIRPRS</sequence>
<feature type="non-terminal residue" evidence="1">
    <location>
        <position position="374"/>
    </location>
</feature>
<keyword evidence="2" id="KW-1185">Reference proteome</keyword>
<evidence type="ECO:0008006" key="3">
    <source>
        <dbReference type="Google" id="ProtNLM"/>
    </source>
</evidence>
<name>A0A067SEG6_GALM3</name>
<dbReference type="OrthoDB" id="2939830at2759"/>
<proteinExistence type="predicted"/>
<protein>
    <recommendedName>
        <fullName evidence="3">F-box domain-containing protein</fullName>
    </recommendedName>
</protein>
<organism evidence="1 2">
    <name type="scientific">Galerina marginata (strain CBS 339.88)</name>
    <dbReference type="NCBI Taxonomy" id="685588"/>
    <lineage>
        <taxon>Eukaryota</taxon>
        <taxon>Fungi</taxon>
        <taxon>Dikarya</taxon>
        <taxon>Basidiomycota</taxon>
        <taxon>Agaricomycotina</taxon>
        <taxon>Agaricomycetes</taxon>
        <taxon>Agaricomycetidae</taxon>
        <taxon>Agaricales</taxon>
        <taxon>Agaricineae</taxon>
        <taxon>Strophariaceae</taxon>
        <taxon>Galerina</taxon>
    </lineage>
</organism>
<dbReference type="InterPro" id="IPR032675">
    <property type="entry name" value="LRR_dom_sf"/>
</dbReference>
<gene>
    <name evidence="1" type="ORF">GALMADRAFT_160595</name>
</gene>
<dbReference type="Proteomes" id="UP000027222">
    <property type="component" value="Unassembled WGS sequence"/>
</dbReference>
<reference evidence="2" key="1">
    <citation type="journal article" date="2014" name="Proc. Natl. Acad. Sci. U.S.A.">
        <title>Extensive sampling of basidiomycete genomes demonstrates inadequacy of the white-rot/brown-rot paradigm for wood decay fungi.</title>
        <authorList>
            <person name="Riley R."/>
            <person name="Salamov A.A."/>
            <person name="Brown D.W."/>
            <person name="Nagy L.G."/>
            <person name="Floudas D."/>
            <person name="Held B.W."/>
            <person name="Levasseur A."/>
            <person name="Lombard V."/>
            <person name="Morin E."/>
            <person name="Otillar R."/>
            <person name="Lindquist E.A."/>
            <person name="Sun H."/>
            <person name="LaButti K.M."/>
            <person name="Schmutz J."/>
            <person name="Jabbour D."/>
            <person name="Luo H."/>
            <person name="Baker S.E."/>
            <person name="Pisabarro A.G."/>
            <person name="Walton J.D."/>
            <person name="Blanchette R.A."/>
            <person name="Henrissat B."/>
            <person name="Martin F."/>
            <person name="Cullen D."/>
            <person name="Hibbett D.S."/>
            <person name="Grigoriev I.V."/>
        </authorList>
    </citation>
    <scope>NUCLEOTIDE SEQUENCE [LARGE SCALE GENOMIC DNA]</scope>
    <source>
        <strain evidence="2">CBS 339.88</strain>
    </source>
</reference>
<evidence type="ECO:0000313" key="1">
    <source>
        <dbReference type="EMBL" id="KDR69325.1"/>
    </source>
</evidence>
<dbReference type="HOGENOM" id="CLU_740936_0_0_1"/>
<dbReference type="AlphaFoldDB" id="A0A067SEG6"/>
<dbReference type="SUPFAM" id="SSF52047">
    <property type="entry name" value="RNI-like"/>
    <property type="match status" value="1"/>
</dbReference>
<dbReference type="EMBL" id="KL142403">
    <property type="protein sequence ID" value="KDR69325.1"/>
    <property type="molecule type" value="Genomic_DNA"/>
</dbReference>